<dbReference type="AlphaFoldDB" id="A0ABD2MRQ4"/>
<keyword evidence="2" id="KW-1185">Reference proteome</keyword>
<evidence type="ECO:0000313" key="1">
    <source>
        <dbReference type="EMBL" id="KAL3268924.1"/>
    </source>
</evidence>
<protein>
    <submittedName>
        <fullName evidence="1">Uncharacterized protein</fullName>
    </submittedName>
</protein>
<organism evidence="1 2">
    <name type="scientific">Cryptolaemus montrouzieri</name>
    <dbReference type="NCBI Taxonomy" id="559131"/>
    <lineage>
        <taxon>Eukaryota</taxon>
        <taxon>Metazoa</taxon>
        <taxon>Ecdysozoa</taxon>
        <taxon>Arthropoda</taxon>
        <taxon>Hexapoda</taxon>
        <taxon>Insecta</taxon>
        <taxon>Pterygota</taxon>
        <taxon>Neoptera</taxon>
        <taxon>Endopterygota</taxon>
        <taxon>Coleoptera</taxon>
        <taxon>Polyphaga</taxon>
        <taxon>Cucujiformia</taxon>
        <taxon>Coccinelloidea</taxon>
        <taxon>Coccinellidae</taxon>
        <taxon>Scymninae</taxon>
        <taxon>Scymnini</taxon>
        <taxon>Cryptolaemus</taxon>
    </lineage>
</organism>
<name>A0ABD2MRQ4_9CUCU</name>
<dbReference type="Proteomes" id="UP001516400">
    <property type="component" value="Unassembled WGS sequence"/>
</dbReference>
<gene>
    <name evidence="1" type="ORF">HHI36_008011</name>
</gene>
<reference evidence="1 2" key="1">
    <citation type="journal article" date="2021" name="BMC Biol.">
        <title>Horizontally acquired antibacterial genes associated with adaptive radiation of ladybird beetles.</title>
        <authorList>
            <person name="Li H.S."/>
            <person name="Tang X.F."/>
            <person name="Huang Y.H."/>
            <person name="Xu Z.Y."/>
            <person name="Chen M.L."/>
            <person name="Du X.Y."/>
            <person name="Qiu B.Y."/>
            <person name="Chen P.T."/>
            <person name="Zhang W."/>
            <person name="Slipinski A."/>
            <person name="Escalona H.E."/>
            <person name="Waterhouse R.M."/>
            <person name="Zwick A."/>
            <person name="Pang H."/>
        </authorList>
    </citation>
    <scope>NUCLEOTIDE SEQUENCE [LARGE SCALE GENOMIC DNA]</scope>
    <source>
        <strain evidence="1">SYSU2018</strain>
    </source>
</reference>
<evidence type="ECO:0000313" key="2">
    <source>
        <dbReference type="Proteomes" id="UP001516400"/>
    </source>
</evidence>
<dbReference type="EMBL" id="JABFTP020000021">
    <property type="protein sequence ID" value="KAL3268924.1"/>
    <property type="molecule type" value="Genomic_DNA"/>
</dbReference>
<sequence>MAEGWLRVQSNQEKGYQSQQAIRKNIKKQRRMNGLQYGSAKGRVVPAKTLVLDKFCRYENQCNIKISRKRLSEIHENFYSLQWALKSAHIMGQVVTVDVKKTYTRNDVSRRHRTRDRDVTVCKAYFKDTLLICDGSMPQNGKLAVTLRCKIIEEDTNQLIRAKPRTSLT</sequence>
<accession>A0ABD2MRQ4</accession>
<proteinExistence type="predicted"/>
<comment type="caution">
    <text evidence="1">The sequence shown here is derived from an EMBL/GenBank/DDBJ whole genome shotgun (WGS) entry which is preliminary data.</text>
</comment>